<keyword evidence="2" id="KW-1185">Reference proteome</keyword>
<protein>
    <submittedName>
        <fullName evidence="1">Uncharacterized protein</fullName>
    </submittedName>
</protein>
<dbReference type="AlphaFoldDB" id="A0A6G0TB96"/>
<dbReference type="OrthoDB" id="432281at2759"/>
<sequence length="182" mass="21519">MIQNINIATQNSERSDECIGFTMIITSRNNAPISNYGGAFRCKSEYPWCIIQTDKSSPFRIFRNINLKINEKCDLCFKFLGLAIFNFNKNLKLIDIVKFLLFTSIIHQGYSLCHWKPPPKLKLKHYFENLCCTQPQKQTHIIRRKQLIDITEKIKGVKFFEINYNVNCKNVQQFLKYCPFQY</sequence>
<evidence type="ECO:0000313" key="2">
    <source>
        <dbReference type="Proteomes" id="UP000475862"/>
    </source>
</evidence>
<reference evidence="1 2" key="1">
    <citation type="submission" date="2019-08" db="EMBL/GenBank/DDBJ databases">
        <title>The genome of the soybean aphid Biotype 1, its phylome, world population structure and adaptation to the North American continent.</title>
        <authorList>
            <person name="Giordano R."/>
            <person name="Donthu R.K."/>
            <person name="Hernandez A.G."/>
            <person name="Wright C.L."/>
            <person name="Zimin A.V."/>
        </authorList>
    </citation>
    <scope>NUCLEOTIDE SEQUENCE [LARGE SCALE GENOMIC DNA]</scope>
    <source>
        <tissue evidence="1">Whole aphids</tissue>
    </source>
</reference>
<organism evidence="1 2">
    <name type="scientific">Aphis glycines</name>
    <name type="common">Soybean aphid</name>
    <dbReference type="NCBI Taxonomy" id="307491"/>
    <lineage>
        <taxon>Eukaryota</taxon>
        <taxon>Metazoa</taxon>
        <taxon>Ecdysozoa</taxon>
        <taxon>Arthropoda</taxon>
        <taxon>Hexapoda</taxon>
        <taxon>Insecta</taxon>
        <taxon>Pterygota</taxon>
        <taxon>Neoptera</taxon>
        <taxon>Paraneoptera</taxon>
        <taxon>Hemiptera</taxon>
        <taxon>Sternorrhyncha</taxon>
        <taxon>Aphidomorpha</taxon>
        <taxon>Aphidoidea</taxon>
        <taxon>Aphididae</taxon>
        <taxon>Aphidini</taxon>
        <taxon>Aphis</taxon>
        <taxon>Aphis</taxon>
    </lineage>
</organism>
<gene>
    <name evidence="1" type="ORF">AGLY_011671</name>
</gene>
<evidence type="ECO:0000313" key="1">
    <source>
        <dbReference type="EMBL" id="KAE9529575.1"/>
    </source>
</evidence>
<accession>A0A6G0TB96</accession>
<name>A0A6G0TB96_APHGL</name>
<dbReference type="EMBL" id="VYZN01000044">
    <property type="protein sequence ID" value="KAE9529575.1"/>
    <property type="molecule type" value="Genomic_DNA"/>
</dbReference>
<comment type="caution">
    <text evidence="1">The sequence shown here is derived from an EMBL/GenBank/DDBJ whole genome shotgun (WGS) entry which is preliminary data.</text>
</comment>
<proteinExistence type="predicted"/>
<dbReference type="Proteomes" id="UP000475862">
    <property type="component" value="Unassembled WGS sequence"/>
</dbReference>